<evidence type="ECO:0000313" key="10">
    <source>
        <dbReference type="Proteomes" id="UP001144191"/>
    </source>
</evidence>
<reference evidence="7" key="3">
    <citation type="submission" date="2022-07" db="EMBL/GenBank/DDBJ databases">
        <title>Taxonomy of Aspergillus series Nigri: significant species reduction supported by multi-species coalescent approaches.</title>
        <authorList>
            <person name="Bian C."/>
            <person name="Kusuya Y."/>
            <person name="Sklenar F."/>
            <person name="D'hooge E."/>
            <person name="Yaguchi T."/>
            <person name="Takahashi H."/>
            <person name="Hubka V."/>
        </authorList>
    </citation>
    <scope>NUCLEOTIDE SEQUENCE</scope>
    <source>
        <strain evidence="7">IFM 63604</strain>
    </source>
</reference>
<dbReference type="InterPro" id="IPR029208">
    <property type="entry name" value="COX14"/>
</dbReference>
<feature type="region of interest" description="Disordered" evidence="5">
    <location>
        <begin position="232"/>
        <end position="272"/>
    </location>
</feature>
<organism evidence="7 10">
    <name type="scientific">Aspergillus niger</name>
    <dbReference type="NCBI Taxonomy" id="5061"/>
    <lineage>
        <taxon>Eukaryota</taxon>
        <taxon>Fungi</taxon>
        <taxon>Dikarya</taxon>
        <taxon>Ascomycota</taxon>
        <taxon>Pezizomycotina</taxon>
        <taxon>Eurotiomycetes</taxon>
        <taxon>Eurotiomycetidae</taxon>
        <taxon>Eurotiales</taxon>
        <taxon>Aspergillaceae</taxon>
        <taxon>Aspergillus</taxon>
        <taxon>Aspergillus subgen. Circumdati</taxon>
    </lineage>
</organism>
<evidence type="ECO:0000256" key="5">
    <source>
        <dbReference type="SAM" id="MobiDB-lite"/>
    </source>
</evidence>
<accession>A0A254U5Q4</accession>
<evidence type="ECO:0000256" key="2">
    <source>
        <dbReference type="ARBA" id="ARBA00022692"/>
    </source>
</evidence>
<comment type="caution">
    <text evidence="7">The sequence shown here is derived from an EMBL/GenBank/DDBJ whole genome shotgun (WGS) entry which is preliminary data.</text>
</comment>
<comment type="subcellular location">
    <subcellularLocation>
        <location evidence="1">Membrane</location>
        <topology evidence="1">Single-pass membrane protein</topology>
    </subcellularLocation>
</comment>
<dbReference type="VEuPathDB" id="FungiDB:ATCC64974_23910"/>
<dbReference type="Pfam" id="PF14880">
    <property type="entry name" value="COX14"/>
    <property type="match status" value="1"/>
</dbReference>
<dbReference type="OrthoDB" id="4205486at2759"/>
<dbReference type="GO" id="GO:0016020">
    <property type="term" value="C:membrane"/>
    <property type="evidence" value="ECO:0007669"/>
    <property type="project" value="UniProtKB-SubCell"/>
</dbReference>
<evidence type="ECO:0000313" key="7">
    <source>
        <dbReference type="EMBL" id="GLA46918.1"/>
    </source>
</evidence>
<feature type="compositionally biased region" description="Low complexity" evidence="5">
    <location>
        <begin position="235"/>
        <end position="252"/>
    </location>
</feature>
<dbReference type="EMBL" id="NKJJ02000011">
    <property type="protein sequence ID" value="TPR05566.1"/>
    <property type="molecule type" value="Genomic_DNA"/>
</dbReference>
<dbReference type="eggNOG" id="ENOG502S3II">
    <property type="taxonomic scope" value="Eukaryota"/>
</dbReference>
<reference evidence="8" key="2">
    <citation type="submission" date="2019-02" db="EMBL/GenBank/DDBJ databases">
        <title>FDA dAtabase for Regulatory Grade micrObial Sequences (FDA-ARGOS): Supporting development and validation of Infectious Disease Dx tests.</title>
        <authorList>
            <person name="Kerrigan L."/>
            <person name="Tallon L.J."/>
            <person name="Sadzewicz L."/>
            <person name="Sengamalay N."/>
            <person name="Ott S."/>
            <person name="Godinez A."/>
            <person name="Nagaraj S."/>
            <person name="Vavikolanu K."/>
            <person name="Vyas G."/>
            <person name="Nadendla S."/>
            <person name="Aluvathingal J."/>
            <person name="Sichtig H."/>
        </authorList>
    </citation>
    <scope>NUCLEOTIDE SEQUENCE</scope>
    <source>
        <strain evidence="8">FDAARGOS_311</strain>
    </source>
</reference>
<feature type="region of interest" description="Disordered" evidence="5">
    <location>
        <begin position="1"/>
        <end position="62"/>
    </location>
</feature>
<feature type="compositionally biased region" description="Polar residues" evidence="5">
    <location>
        <begin position="259"/>
        <end position="272"/>
    </location>
</feature>
<evidence type="ECO:0000313" key="8">
    <source>
        <dbReference type="EMBL" id="TPR05566.1"/>
    </source>
</evidence>
<evidence type="ECO:0000313" key="9">
    <source>
        <dbReference type="Proteomes" id="UP000197666"/>
    </source>
</evidence>
<evidence type="ECO:0000256" key="6">
    <source>
        <dbReference type="SAM" id="Phobius"/>
    </source>
</evidence>
<proteinExistence type="predicted"/>
<dbReference type="Proteomes" id="UP000197666">
    <property type="component" value="Unassembled WGS sequence"/>
</dbReference>
<name>A0A254U5Q4_ASPNG</name>
<gene>
    <name evidence="7" type="ORF">AnigIFM63604_000400</name>
    <name evidence="8" type="ORF">CAN33_0010100</name>
</gene>
<sequence length="272" mass="29400">MSRSAADATRFTATGPYAHSKPGSASAAAPYKLPSSMAKPTSQQQQQPQLNANGRPESPKEKVERLRAQARAARLAQSTSRVDQMIEVGRRFANKAHKTMVYTLIAASGVCGALTVYSVISLTLYNRRQRALWVEKEMQRLQDAKTAYAAGTANTEQLELLKNEKIGEIFQQKKEEAKAQRPWNQVKNFFFGGLKQDEKAAADSSSSIPDSVLEGGSKSAVLEALNAKAAEDAAKSAPAAAAPKGPLDALAENAEDAAKQSTRSWKSWFTGR</sequence>
<keyword evidence="4 6" id="KW-0472">Membrane</keyword>
<evidence type="ECO:0000256" key="1">
    <source>
        <dbReference type="ARBA" id="ARBA00004167"/>
    </source>
</evidence>
<keyword evidence="3 6" id="KW-1133">Transmembrane helix</keyword>
<dbReference type="VEuPathDB" id="FungiDB:ASPNIDRAFT2_1161870"/>
<dbReference type="VEuPathDB" id="FungiDB:An13g00540"/>
<evidence type="ECO:0000256" key="3">
    <source>
        <dbReference type="ARBA" id="ARBA00022989"/>
    </source>
</evidence>
<feature type="transmembrane region" description="Helical" evidence="6">
    <location>
        <begin position="100"/>
        <end position="120"/>
    </location>
</feature>
<keyword evidence="2 6" id="KW-0812">Transmembrane</keyword>
<dbReference type="Proteomes" id="UP001144191">
    <property type="component" value="Unassembled WGS sequence"/>
</dbReference>
<reference evidence="9" key="1">
    <citation type="submission" date="2018-10" db="EMBL/GenBank/DDBJ databases">
        <title>FDA dAtabase for Regulatory Grade micrObial Sequences (FDA-ARGOS): Supporting development and validation of Infectious Disease Dx tests.</title>
        <authorList>
            <person name="Kerrigan L."/>
            <person name="Tallon L."/>
            <person name="Sadzewicz L."/>
            <person name="Sengamalay N."/>
            <person name="Ott S."/>
            <person name="Godinez A."/>
            <person name="Nagaraj S."/>
            <person name="Vavikolanu K."/>
            <person name="Nadendla S."/>
            <person name="George J."/>
            <person name="Sichtig H."/>
        </authorList>
    </citation>
    <scope>NUCLEOTIDE SEQUENCE [LARGE SCALE GENOMIC DNA]</scope>
    <source>
        <strain evidence="9">FDAARGOS_311</strain>
    </source>
</reference>
<protein>
    <submittedName>
        <fullName evidence="8">Copper amine oxidase, enzyme domain family protein</fullName>
    </submittedName>
</protein>
<dbReference type="AlphaFoldDB" id="A0A254U5Q4"/>
<dbReference type="EMBL" id="BRPB01000010">
    <property type="protein sequence ID" value="GLA46918.1"/>
    <property type="molecule type" value="Genomic_DNA"/>
</dbReference>
<evidence type="ECO:0000256" key="4">
    <source>
        <dbReference type="ARBA" id="ARBA00023136"/>
    </source>
</evidence>
<dbReference type="VEuPathDB" id="FungiDB:M747DRAFT_357931"/>